<protein>
    <recommendedName>
        <fullName evidence="4">DUF1579 domain-containing protein</fullName>
    </recommendedName>
</protein>
<proteinExistence type="predicted"/>
<reference evidence="2 3" key="1">
    <citation type="journal article" date="2014" name="World J. Microbiol. Biotechnol.">
        <title>Biodiversity and physiological characteristics of Antarctic and Arctic lichens-associated bacteria.</title>
        <authorList>
            <person name="Lee Y.M."/>
            <person name="Kim E.H."/>
            <person name="Lee H.K."/>
            <person name="Hong S.G."/>
        </authorList>
    </citation>
    <scope>NUCLEOTIDE SEQUENCE [LARGE SCALE GENOMIC DNA]</scope>
    <source>
        <strain evidence="2 3">PAMC 26569</strain>
    </source>
</reference>
<feature type="signal peptide" evidence="1">
    <location>
        <begin position="1"/>
        <end position="26"/>
    </location>
</feature>
<dbReference type="AlphaFoldDB" id="A0A6M8HRP1"/>
<evidence type="ECO:0000256" key="1">
    <source>
        <dbReference type="SAM" id="SignalP"/>
    </source>
</evidence>
<evidence type="ECO:0008006" key="4">
    <source>
        <dbReference type="Google" id="ProtNLM"/>
    </source>
</evidence>
<feature type="chain" id="PRO_5026794467" description="DUF1579 domain-containing protein" evidence="1">
    <location>
        <begin position="27"/>
        <end position="213"/>
    </location>
</feature>
<evidence type="ECO:0000313" key="2">
    <source>
        <dbReference type="EMBL" id="QKE90970.1"/>
    </source>
</evidence>
<evidence type="ECO:0000313" key="3">
    <source>
        <dbReference type="Proteomes" id="UP000500767"/>
    </source>
</evidence>
<dbReference type="RefSeq" id="WP_171836691.1">
    <property type="nucleotide sequence ID" value="NZ_CP053708.1"/>
</dbReference>
<keyword evidence="3" id="KW-1185">Reference proteome</keyword>
<dbReference type="Proteomes" id="UP000500767">
    <property type="component" value="Chromosome"/>
</dbReference>
<sequence length="213" mass="23361">MLDRRDIVRLAAVGLFAAVPVSRAMASAGLSAGERLNQAGPEADLLAGRTGRWLVTESAWSAPGAVPVTTSGLIAVRRMMGTLSQEIIRPAGDDESRDVRRTDLLTFNRLEGRWDYMSFDTRGPDGMMVAWSRDRGGNGSIVLDFAPFASPRPGPDAVGQFLRLDQVIRFVDEDHDVKEQYFSPADGSDVRWLGHRYNYKRMPDHSSSAAAGH</sequence>
<accession>A0A6M8HRP1</accession>
<name>A0A6M8HRP1_9PROT</name>
<keyword evidence="1" id="KW-0732">Signal</keyword>
<gene>
    <name evidence="2" type="ORF">HN018_13790</name>
</gene>
<organism evidence="2 3">
    <name type="scientific">Lichenicola cladoniae</name>
    <dbReference type="NCBI Taxonomy" id="1484109"/>
    <lineage>
        <taxon>Bacteria</taxon>
        <taxon>Pseudomonadati</taxon>
        <taxon>Pseudomonadota</taxon>
        <taxon>Alphaproteobacteria</taxon>
        <taxon>Acetobacterales</taxon>
        <taxon>Acetobacteraceae</taxon>
        <taxon>Lichenicola</taxon>
    </lineage>
</organism>
<dbReference type="EMBL" id="CP053708">
    <property type="protein sequence ID" value="QKE90970.1"/>
    <property type="molecule type" value="Genomic_DNA"/>
</dbReference>
<dbReference type="KEGG" id="lck:HN018_13790"/>